<protein>
    <submittedName>
        <fullName evidence="1">Uncharacterized protein</fullName>
    </submittedName>
</protein>
<evidence type="ECO:0000313" key="1">
    <source>
        <dbReference type="EMBL" id="TQM63056.1"/>
    </source>
</evidence>
<comment type="caution">
    <text evidence="1">The sequence shown here is derived from an EMBL/GenBank/DDBJ whole genome shotgun (WGS) entry which is preliminary data.</text>
</comment>
<dbReference type="InterPro" id="IPR004260">
    <property type="entry name" value="Pyr-dimer_DNA_glycosylase"/>
</dbReference>
<dbReference type="RefSeq" id="WP_141916958.1">
    <property type="nucleotide sequence ID" value="NZ_BAAAYS010000016.1"/>
</dbReference>
<reference evidence="1 2" key="1">
    <citation type="submission" date="2019-06" db="EMBL/GenBank/DDBJ databases">
        <title>Sequencing the genomes of 1000 actinobacteria strains.</title>
        <authorList>
            <person name="Klenk H.-P."/>
        </authorList>
    </citation>
    <scope>NUCLEOTIDE SEQUENCE [LARGE SCALE GENOMIC DNA]</scope>
    <source>
        <strain evidence="1 2">DSM 18031</strain>
    </source>
</reference>
<organism evidence="1 2">
    <name type="scientific">Klugiella xanthotipulae</name>
    <dbReference type="NCBI Taxonomy" id="244735"/>
    <lineage>
        <taxon>Bacteria</taxon>
        <taxon>Bacillati</taxon>
        <taxon>Actinomycetota</taxon>
        <taxon>Actinomycetes</taxon>
        <taxon>Micrococcales</taxon>
        <taxon>Microbacteriaceae</taxon>
        <taxon>Klugiella</taxon>
    </lineage>
</organism>
<sequence>MRIWSLDPSYLDNTGLAVCWRETLLAQEALAGNTTDDSNHPQLIRFRGTDNPPSAISTYLHLLADEADARGYSFDRELVALPADPEMRITVTTAQLRYEFDGLCAQLTVRDPGRAEQLLAVHDADTIPMEAALFRAVEGPIERWETQREF</sequence>
<evidence type="ECO:0000313" key="2">
    <source>
        <dbReference type="Proteomes" id="UP000318331"/>
    </source>
</evidence>
<name>A0A543HXJ6_9MICO</name>
<proteinExistence type="predicted"/>
<dbReference type="AlphaFoldDB" id="A0A543HXJ6"/>
<gene>
    <name evidence="1" type="ORF">FB466_1305</name>
</gene>
<dbReference type="EMBL" id="VFPN01000002">
    <property type="protein sequence ID" value="TQM63056.1"/>
    <property type="molecule type" value="Genomic_DNA"/>
</dbReference>
<keyword evidence="2" id="KW-1185">Reference proteome</keyword>
<dbReference type="Proteomes" id="UP000318331">
    <property type="component" value="Unassembled WGS sequence"/>
</dbReference>
<accession>A0A543HXJ6</accession>
<dbReference type="OrthoDB" id="3253436at2"/>
<dbReference type="Pfam" id="PF03013">
    <property type="entry name" value="Pyr_excise"/>
    <property type="match status" value="1"/>
</dbReference>